<dbReference type="AlphaFoldDB" id="C0PV98"/>
<sequence length="292" mass="34122">HHLTEKMSTSLRSSRGIKLMKSGHFSDVCIRIDCISFRCHKIILACASEFFERLFQEDSEEFLLDGTTPEVFQIFLDFIYAPNDDQFGNLEPDVLMCLLKCANMWLAVEIEERCIDILLDLSPDMDPDALIALFAVSHCVDHKVLMEQSIGVLQHIWRNEMDCPSTVRMEVDCFGEYFKNTSGMLSPRRRFVMVENWIKGNDLNNRPCSQKDKINQIIKSINFLEMSLEDFYNGPGKSNVLPDSDKFEIMYKLARSNNEWTVILDERDRDRYYIIVFVKKKSTKFVFYLKLI</sequence>
<dbReference type="Bgee" id="FBgn0262580">
    <property type="expression patterns" value="Expressed in male accessory gland secondary cell (Drosophila) in male reproductive gland and 23 other cell types or tissues"/>
</dbReference>
<dbReference type="InterPro" id="IPR051481">
    <property type="entry name" value="BTB-POZ/Galectin-3-binding"/>
</dbReference>
<dbReference type="EMBL" id="BT072954">
    <property type="protein sequence ID" value="ACN88635.1"/>
    <property type="molecule type" value="mRNA"/>
</dbReference>
<dbReference type="SMART" id="SM00225">
    <property type="entry name" value="BTB"/>
    <property type="match status" value="1"/>
</dbReference>
<dbReference type="SUPFAM" id="SSF54695">
    <property type="entry name" value="POZ domain"/>
    <property type="match status" value="1"/>
</dbReference>
<name>C0PV98_DROME</name>
<evidence type="ECO:0000313" key="2">
    <source>
        <dbReference type="EMBL" id="ACN88635.1"/>
    </source>
</evidence>
<organism evidence="2">
    <name type="scientific">Drosophila melanogaster</name>
    <name type="common">Fruit fly</name>
    <dbReference type="NCBI Taxonomy" id="7227"/>
    <lineage>
        <taxon>Eukaryota</taxon>
        <taxon>Metazoa</taxon>
        <taxon>Ecdysozoa</taxon>
        <taxon>Arthropoda</taxon>
        <taxon>Hexapoda</taxon>
        <taxon>Insecta</taxon>
        <taxon>Pterygota</taxon>
        <taxon>Neoptera</taxon>
        <taxon>Endopterygota</taxon>
        <taxon>Diptera</taxon>
        <taxon>Brachycera</taxon>
        <taxon>Muscomorpha</taxon>
        <taxon>Ephydroidea</taxon>
        <taxon>Drosophilidae</taxon>
        <taxon>Drosophila</taxon>
        <taxon>Sophophora</taxon>
    </lineage>
</organism>
<dbReference type="PROSITE" id="PS50097">
    <property type="entry name" value="BTB"/>
    <property type="match status" value="1"/>
</dbReference>
<accession>C0PV98</accession>
<dbReference type="InterPro" id="IPR011333">
    <property type="entry name" value="SKP1/BTB/POZ_sf"/>
</dbReference>
<dbReference type="PANTHER" id="PTHR24410">
    <property type="entry name" value="HL07962P-RELATED"/>
    <property type="match status" value="1"/>
</dbReference>
<protein>
    <submittedName>
        <fullName evidence="2">MIP07504p</fullName>
    </submittedName>
</protein>
<dbReference type="InterPro" id="IPR000210">
    <property type="entry name" value="BTB/POZ_dom"/>
</dbReference>
<dbReference type="Gene3D" id="3.30.710.10">
    <property type="entry name" value="Potassium Channel Kv1.1, Chain A"/>
    <property type="match status" value="1"/>
</dbReference>
<dbReference type="HOGENOM" id="CLU_069231_0_0_1"/>
<feature type="non-terminal residue" evidence="2">
    <location>
        <position position="1"/>
    </location>
</feature>
<dbReference type="OrthoDB" id="7492888at2759"/>
<evidence type="ECO:0000259" key="1">
    <source>
        <dbReference type="PROSITE" id="PS50097"/>
    </source>
</evidence>
<dbReference type="VEuPathDB" id="VectorBase:FBgn0262580"/>
<dbReference type="Pfam" id="PF00651">
    <property type="entry name" value="BTB"/>
    <property type="match status" value="1"/>
</dbReference>
<feature type="domain" description="BTB" evidence="1">
    <location>
        <begin position="26"/>
        <end position="80"/>
    </location>
</feature>
<dbReference type="ExpressionAtlas" id="C0PV98">
    <property type="expression patterns" value="baseline and differential"/>
</dbReference>
<proteinExistence type="evidence at transcript level"/>
<reference evidence="2" key="1">
    <citation type="submission" date="2009-03" db="EMBL/GenBank/DDBJ databases">
        <authorList>
            <person name="Carlson J."/>
            <person name="Booth B."/>
            <person name="Frise E."/>
            <person name="Sandler J."/>
            <person name="Wan K."/>
            <person name="Yu C."/>
            <person name="Celniker S."/>
        </authorList>
    </citation>
    <scope>NUCLEOTIDE SEQUENCE</scope>
</reference>
<dbReference type="CDD" id="cd18186">
    <property type="entry name" value="BTB_POZ_ZBTB_KLHL-like"/>
    <property type="match status" value="1"/>
</dbReference>
<dbReference type="PANTHER" id="PTHR24410:SF23">
    <property type="entry name" value="BTB DOMAIN-CONTAINING PROTEIN-RELATED"/>
    <property type="match status" value="1"/>
</dbReference>